<proteinExistence type="inferred from homology"/>
<feature type="compositionally biased region" description="Low complexity" evidence="4">
    <location>
        <begin position="492"/>
        <end position="502"/>
    </location>
</feature>
<dbReference type="Pfam" id="PF04931">
    <property type="entry name" value="DNA_pol_phi"/>
    <property type="match status" value="1"/>
</dbReference>
<dbReference type="OrthoDB" id="204411at2759"/>
<name>A0A9W6ZCU8_9STRA</name>
<comment type="caution">
    <text evidence="5">The sequence shown here is derived from an EMBL/GenBank/DDBJ whole genome shotgun (WGS) entry which is preliminary data.</text>
</comment>
<protein>
    <submittedName>
        <fullName evidence="5">Uncharacterized protein</fullName>
    </submittedName>
</protein>
<dbReference type="GO" id="GO:0003677">
    <property type="term" value="F:DNA binding"/>
    <property type="evidence" value="ECO:0007669"/>
    <property type="project" value="InterPro"/>
</dbReference>
<feature type="region of interest" description="Disordered" evidence="4">
    <location>
        <begin position="721"/>
        <end position="746"/>
    </location>
</feature>
<feature type="compositionally biased region" description="Acidic residues" evidence="4">
    <location>
        <begin position="723"/>
        <end position="746"/>
    </location>
</feature>
<feature type="compositionally biased region" description="Basic residues" evidence="4">
    <location>
        <begin position="1161"/>
        <end position="1170"/>
    </location>
</feature>
<dbReference type="GO" id="GO:0005730">
    <property type="term" value="C:nucleolus"/>
    <property type="evidence" value="ECO:0007669"/>
    <property type="project" value="InterPro"/>
</dbReference>
<evidence type="ECO:0000313" key="6">
    <source>
        <dbReference type="Proteomes" id="UP001165122"/>
    </source>
</evidence>
<feature type="compositionally biased region" description="Acidic residues" evidence="4">
    <location>
        <begin position="761"/>
        <end position="798"/>
    </location>
</feature>
<evidence type="ECO:0000256" key="1">
    <source>
        <dbReference type="ARBA" id="ARBA00004123"/>
    </source>
</evidence>
<reference evidence="6" key="1">
    <citation type="journal article" date="2023" name="Commun. Biol.">
        <title>Genome analysis of Parmales, the sister group of diatoms, reveals the evolutionary specialization of diatoms from phago-mixotrophs to photoautotrophs.</title>
        <authorList>
            <person name="Ban H."/>
            <person name="Sato S."/>
            <person name="Yoshikawa S."/>
            <person name="Yamada K."/>
            <person name="Nakamura Y."/>
            <person name="Ichinomiya M."/>
            <person name="Sato N."/>
            <person name="Blanc-Mathieu R."/>
            <person name="Endo H."/>
            <person name="Kuwata A."/>
            <person name="Ogata H."/>
        </authorList>
    </citation>
    <scope>NUCLEOTIDE SEQUENCE [LARGE SCALE GENOMIC DNA]</scope>
    <source>
        <strain evidence="6">NIES 3700</strain>
    </source>
</reference>
<keyword evidence="3" id="KW-0539">Nucleus</keyword>
<gene>
    <name evidence="5" type="ORF">TrLO_g7449</name>
</gene>
<dbReference type="EMBL" id="BRXW01000414">
    <property type="protein sequence ID" value="GMH52077.1"/>
    <property type="molecule type" value="Genomic_DNA"/>
</dbReference>
<evidence type="ECO:0000256" key="3">
    <source>
        <dbReference type="ARBA" id="ARBA00023242"/>
    </source>
</evidence>
<comment type="similarity">
    <text evidence="2">Belongs to the MYBBP1A family.</text>
</comment>
<organism evidence="5 6">
    <name type="scientific">Triparma laevis f. longispina</name>
    <dbReference type="NCBI Taxonomy" id="1714387"/>
    <lineage>
        <taxon>Eukaryota</taxon>
        <taxon>Sar</taxon>
        <taxon>Stramenopiles</taxon>
        <taxon>Ochrophyta</taxon>
        <taxon>Bolidophyceae</taxon>
        <taxon>Parmales</taxon>
        <taxon>Triparmaceae</taxon>
        <taxon>Triparma</taxon>
    </lineage>
</organism>
<dbReference type="GO" id="GO:0006355">
    <property type="term" value="P:regulation of DNA-templated transcription"/>
    <property type="evidence" value="ECO:0007669"/>
    <property type="project" value="InterPro"/>
</dbReference>
<evidence type="ECO:0000256" key="4">
    <source>
        <dbReference type="SAM" id="MobiDB-lite"/>
    </source>
</evidence>
<dbReference type="InterPro" id="IPR016024">
    <property type="entry name" value="ARM-type_fold"/>
</dbReference>
<evidence type="ECO:0000313" key="5">
    <source>
        <dbReference type="EMBL" id="GMH52077.1"/>
    </source>
</evidence>
<dbReference type="Proteomes" id="UP001165122">
    <property type="component" value="Unassembled WGS sequence"/>
</dbReference>
<accession>A0A9W6ZCU8</accession>
<keyword evidence="6" id="KW-1185">Reference proteome</keyword>
<feature type="region of interest" description="Disordered" evidence="4">
    <location>
        <begin position="1145"/>
        <end position="1170"/>
    </location>
</feature>
<comment type="subcellular location">
    <subcellularLocation>
        <location evidence="1">Nucleus</location>
    </subcellularLocation>
</comment>
<sequence>MTSTAVSTTSPLMDAFWSLSSPNPQLRAQASNKMITSLFPTSSDSDKQYAFNRLFKGLNSGRASARQGYAGALAMLLRKFKEEEGEGWRPDLEEIYTTLKTSTSPPTTTKKGSESRDYIFGTLFGLLSIARSSILSDGGSSAVLPFLDLATNLYSTKKWLRETAVHAITELLNSTLPSTKNELINSTVKPFIEENASTPETIYLKLSLGLEEITEKMLKAETQNFISTSSTYPRLHILWPQLLSKSLLNPSTLKYLFTSIISPTMTLSTMERKSQVLNILMYLCEQEVGEEEVEFIFDGRVGKLLLNCVNGDTKNAHTLKNLGLDTLKKIKESAEKRSPSFKFKLATSLLLIDTRFDSKTRFDLVSTLLSSLDSTSRKEYLEFLKSQILEESKKEGDEEFMGKVKNKVEAFSDLMLNAAKVFSQDITNNETTTEPTSPSASPSLNPPSQEVMDALGFFMAFSFFDCSNVKVAEESLPPPPQKKGKKGKKTKAPAATPTTTNPATAAALKLKSSAPHSLRQLTASRFFSLLSLLTSPSYPLGVSTATYRSTHAMWVALESSNCPLHRHALTEEVMSSRVVTSSISQLSLEEPKAQALANLTMCLSIQILNEGSSGGLSALDDEDNLDDAVVDIINDLCSGYSKVIGVKVEGLEEEEEDDEQDPVAVVADVCVAILGMGGGGSSRGASVRMLRESVKRCWAGVLQEVEGLKEPVVKVLIEGVCGELEDEDEDGEEDGMEEDEEDGMDVEENEGIFQKFAEMDEKNDDDDEAAEDEEEANSDSDDDTDDDDDDESSVELDADALNKMLLGSDDEGDDMGDEDELQHHSGADGALAAMLKATQQTRKKGTMQREQMAIDHKQRCMGLLETALNKNKVGVGLYDLLVPLLVCRRELVNQSQGVSKSAAAVGVAKKQLADKIQKLFVSKICKMKAPKDGEGGEKLLKCFGLLAKEGKRSSDSVHSGAVGLAMAMCLRHSGAKGIEGEKDVYSSLISDWSTNKKSKVHSNLFEEVLTRLGDDGFKRGAGLLLEALAEAVSGGRNDYVKAEAFRIAAKIYGDDKAEVGGVWKTSLKGLCGGANESLGGDGFKAKRVKEVVMFCAGAVKWGAKGGNWEVMLDGCGKGLERVIAESKSDGVVKSAKASYATISEGVEKEKKGSSNGGGGGKKGKKKKGKK</sequence>
<evidence type="ECO:0000256" key="2">
    <source>
        <dbReference type="ARBA" id="ARBA00006809"/>
    </source>
</evidence>
<feature type="region of interest" description="Disordered" evidence="4">
    <location>
        <begin position="474"/>
        <end position="502"/>
    </location>
</feature>
<dbReference type="PANTHER" id="PTHR13213">
    <property type="entry name" value="MYB-BINDING PROTEIN 1A FAMILY MEMBER"/>
    <property type="match status" value="1"/>
</dbReference>
<dbReference type="PANTHER" id="PTHR13213:SF2">
    <property type="entry name" value="MYB-BINDING PROTEIN 1A"/>
    <property type="match status" value="1"/>
</dbReference>
<dbReference type="InterPro" id="IPR007015">
    <property type="entry name" value="DNA_pol_V/MYBBP1A"/>
</dbReference>
<feature type="region of interest" description="Disordered" evidence="4">
    <location>
        <begin position="758"/>
        <end position="800"/>
    </location>
</feature>
<feature type="compositionally biased region" description="Basic residues" evidence="4">
    <location>
        <begin position="482"/>
        <end position="491"/>
    </location>
</feature>
<dbReference type="SUPFAM" id="SSF48371">
    <property type="entry name" value="ARM repeat"/>
    <property type="match status" value="1"/>
</dbReference>
<dbReference type="AlphaFoldDB" id="A0A9W6ZCU8"/>